<dbReference type="Pfam" id="PF13439">
    <property type="entry name" value="Glyco_transf_4"/>
    <property type="match status" value="1"/>
</dbReference>
<evidence type="ECO:0000256" key="2">
    <source>
        <dbReference type="ARBA" id="ARBA00022679"/>
    </source>
</evidence>
<accession>A0ABP5DM19</accession>
<dbReference type="Gene3D" id="3.40.50.2000">
    <property type="entry name" value="Glycogen Phosphorylase B"/>
    <property type="match status" value="2"/>
</dbReference>
<evidence type="ECO:0000259" key="3">
    <source>
        <dbReference type="Pfam" id="PF13439"/>
    </source>
</evidence>
<name>A0ABP5DM19_9MICO</name>
<evidence type="ECO:0000313" key="5">
    <source>
        <dbReference type="Proteomes" id="UP001500326"/>
    </source>
</evidence>
<gene>
    <name evidence="4" type="ORF">GCM10009777_15510</name>
</gene>
<reference evidence="5" key="1">
    <citation type="journal article" date="2019" name="Int. J. Syst. Evol. Microbiol.">
        <title>The Global Catalogue of Microorganisms (GCM) 10K type strain sequencing project: providing services to taxonomists for standard genome sequencing and annotation.</title>
        <authorList>
            <consortium name="The Broad Institute Genomics Platform"/>
            <consortium name="The Broad Institute Genome Sequencing Center for Infectious Disease"/>
            <person name="Wu L."/>
            <person name="Ma J."/>
        </authorList>
    </citation>
    <scope>NUCLEOTIDE SEQUENCE [LARGE SCALE GENOMIC DNA]</scope>
    <source>
        <strain evidence="5">JCM 14902</strain>
    </source>
</reference>
<protein>
    <recommendedName>
        <fullName evidence="3">Glycosyltransferase subfamily 4-like N-terminal domain-containing protein</fullName>
    </recommendedName>
</protein>
<organism evidence="4 5">
    <name type="scientific">Microbacterium pumilum</name>
    <dbReference type="NCBI Taxonomy" id="344165"/>
    <lineage>
        <taxon>Bacteria</taxon>
        <taxon>Bacillati</taxon>
        <taxon>Actinomycetota</taxon>
        <taxon>Actinomycetes</taxon>
        <taxon>Micrococcales</taxon>
        <taxon>Microbacteriaceae</taxon>
        <taxon>Microbacterium</taxon>
    </lineage>
</organism>
<dbReference type="PANTHER" id="PTHR12526">
    <property type="entry name" value="GLYCOSYLTRANSFERASE"/>
    <property type="match status" value="1"/>
</dbReference>
<sequence>MAEHHPRVYHVGRSGDIPGGMTQVINAYLAWPFPRVDVQVIESRGDPGDHVAAARGFVRALRKVRAIARSGEQAVVVVHLSERGSFVREGWVARYAAHRGLPVIAHMHGSEFAAFERQNRALVGKVLAASSRVISLSEETSEICARHIGADRVELVPNAIPVGAASEKEKTVVFGGVVSHRKGIDVLQEAWRRAAPPEPWRLVVAGPIRDGHLVDPSLPRAEFVGSLGHGELMSLLDDAEVAVLPSRDEAMPMFILEAMARRACVISTTVGGIPAVLSDGCGILVSAGSVDELSSALRQATTDDAERLAIANAGFDRFSERFSADAVFPKVESIWLAAMGLTTDPTEPSRAHAQDLR</sequence>
<keyword evidence="1" id="KW-0328">Glycosyltransferase</keyword>
<evidence type="ECO:0000256" key="1">
    <source>
        <dbReference type="ARBA" id="ARBA00022676"/>
    </source>
</evidence>
<evidence type="ECO:0000313" key="4">
    <source>
        <dbReference type="EMBL" id="GAA1982628.1"/>
    </source>
</evidence>
<feature type="domain" description="Glycosyltransferase subfamily 4-like N-terminal" evidence="3">
    <location>
        <begin position="40"/>
        <end position="161"/>
    </location>
</feature>
<keyword evidence="5" id="KW-1185">Reference proteome</keyword>
<dbReference type="SUPFAM" id="SSF53756">
    <property type="entry name" value="UDP-Glycosyltransferase/glycogen phosphorylase"/>
    <property type="match status" value="1"/>
</dbReference>
<dbReference type="CDD" id="cd03801">
    <property type="entry name" value="GT4_PimA-like"/>
    <property type="match status" value="1"/>
</dbReference>
<dbReference type="Pfam" id="PF13692">
    <property type="entry name" value="Glyco_trans_1_4"/>
    <property type="match status" value="1"/>
</dbReference>
<comment type="caution">
    <text evidence="4">The sequence shown here is derived from an EMBL/GenBank/DDBJ whole genome shotgun (WGS) entry which is preliminary data.</text>
</comment>
<proteinExistence type="predicted"/>
<dbReference type="Proteomes" id="UP001500326">
    <property type="component" value="Unassembled WGS sequence"/>
</dbReference>
<dbReference type="EMBL" id="BAAAOH010000001">
    <property type="protein sequence ID" value="GAA1982628.1"/>
    <property type="molecule type" value="Genomic_DNA"/>
</dbReference>
<dbReference type="InterPro" id="IPR028098">
    <property type="entry name" value="Glyco_trans_4-like_N"/>
</dbReference>
<keyword evidence="2" id="KW-0808">Transferase</keyword>